<dbReference type="Gene3D" id="1.25.40.10">
    <property type="entry name" value="Tetratricopeptide repeat domain"/>
    <property type="match status" value="3"/>
</dbReference>
<protein>
    <recommendedName>
        <fullName evidence="1">CHAT domain-containing protein</fullName>
    </recommendedName>
</protein>
<accession>A0A4Q2CY43</accession>
<evidence type="ECO:0000313" key="3">
    <source>
        <dbReference type="Proteomes" id="UP000290288"/>
    </source>
</evidence>
<name>A0A4Q2CY43_9AGAR</name>
<dbReference type="SUPFAM" id="SSF48452">
    <property type="entry name" value="TPR-like"/>
    <property type="match status" value="3"/>
</dbReference>
<dbReference type="InterPro" id="IPR024983">
    <property type="entry name" value="CHAT_dom"/>
</dbReference>
<dbReference type="PANTHER" id="PTHR19959">
    <property type="entry name" value="KINESIN LIGHT CHAIN"/>
    <property type="match status" value="1"/>
</dbReference>
<dbReference type="OrthoDB" id="9991317at2759"/>
<dbReference type="InterPro" id="IPR011990">
    <property type="entry name" value="TPR-like_helical_dom_sf"/>
</dbReference>
<dbReference type="Pfam" id="PF12770">
    <property type="entry name" value="CHAT"/>
    <property type="match status" value="1"/>
</dbReference>
<dbReference type="Proteomes" id="UP000290288">
    <property type="component" value="Unassembled WGS sequence"/>
</dbReference>
<dbReference type="EMBL" id="SDEE01001642">
    <property type="protein sequence ID" value="RXW11740.1"/>
    <property type="molecule type" value="Genomic_DNA"/>
</dbReference>
<feature type="domain" description="CHAT" evidence="1">
    <location>
        <begin position="950"/>
        <end position="1242"/>
    </location>
</feature>
<evidence type="ECO:0000259" key="1">
    <source>
        <dbReference type="Pfam" id="PF12770"/>
    </source>
</evidence>
<reference evidence="2 3" key="1">
    <citation type="submission" date="2019-01" db="EMBL/GenBank/DDBJ databases">
        <title>Draft genome sequence of Psathyrella aberdarensis IHI B618.</title>
        <authorList>
            <person name="Buettner E."/>
            <person name="Kellner H."/>
        </authorList>
    </citation>
    <scope>NUCLEOTIDE SEQUENCE [LARGE SCALE GENOMIC DNA]</scope>
    <source>
        <strain evidence="2 3">IHI B618</strain>
    </source>
</reference>
<dbReference type="STRING" id="2316362.A0A4Q2CY43"/>
<dbReference type="Pfam" id="PF13374">
    <property type="entry name" value="TPR_10"/>
    <property type="match status" value="1"/>
</dbReference>
<proteinExistence type="predicted"/>
<organism evidence="2 3">
    <name type="scientific">Candolleomyces aberdarensis</name>
    <dbReference type="NCBI Taxonomy" id="2316362"/>
    <lineage>
        <taxon>Eukaryota</taxon>
        <taxon>Fungi</taxon>
        <taxon>Dikarya</taxon>
        <taxon>Basidiomycota</taxon>
        <taxon>Agaricomycotina</taxon>
        <taxon>Agaricomycetes</taxon>
        <taxon>Agaricomycetidae</taxon>
        <taxon>Agaricales</taxon>
        <taxon>Agaricineae</taxon>
        <taxon>Psathyrellaceae</taxon>
        <taxon>Candolleomyces</taxon>
    </lineage>
</organism>
<gene>
    <name evidence="2" type="ORF">EST38_g14115</name>
</gene>
<comment type="caution">
    <text evidence="2">The sequence shown here is derived from an EMBL/GenBank/DDBJ whole genome shotgun (WGS) entry which is preliminary data.</text>
</comment>
<dbReference type="AlphaFoldDB" id="A0A4Q2CY43"/>
<sequence length="1243" mass="135470">MLSNLGILFTKRFECTGALSDIAESIAATQKAVNLAPADHPDLPGLLINLGNSFLSRFERTSAPSDIGEVIVATQRVVELLPAGHPDLPAILGNLGIWFTRRFECTCALSDVDESISATQQAVNLSPADHPDLPDMLINLAGSLLSRFEHTETLSDIDESISANQQAVELTPSGHPNLPMMLRKLGVSFTERFKCTAVLSDIDESIAARRKAVELTPVGDPELPCILINLGDSFLRRFERTGTLSDIDELISATRRAVELTPAGHSDLLDTLIHLGSSLTRRFKLTGALFDIDESISTAQRAVKLTPSESPDLPSRLNILGESFRRRFEHTGALCDIAESISATQQAVELTPHGHPSLPFMLNDLGSSFAARFECTRALSDIDESISAKQQAVKLTPTNHPTLPEILSNLGRSFTRRFEHTGVISDIAESILITQQAVELTPAGHPHLPVILANLGASFALRFELTSVIDDNAESISATRQAIELTPAGDLAHPARLNNLGISLTARFRRTGALSEIDESISATRKAVELTVAGHPHLPGSLNNLGISYSRRFERTGVLSDIDESISATRHAVELTPAGHPDLRDMLSNLGSALAHRFDRTNDLSDIAESISATQQAVELIPAGHPDLAAALTNLGDSFWQRSVLTGSCDDLNTSILHHMSAATCSYSPPSHRLRAANRWAQLVYKHHPDSPENILVFDTAIRLVSLVAGLDQTVQHRHTLLQGTSGLPCQAAAVGCSLGRANKALEWLEQSRCLVWSQLRNLRTQVIGLRTHDEDLAQRVWDVSRRLENAGSRQGSHIGASLSEKISAENEAQAHLKLGKEWDELLNTIRNTVPGFENFLQPTPCSSLLQHLPDSGPIVVINVHKDRCDAIALIAGLDEPLHIPLHSFSQQKANTYSNDLNAYLQLKELRMRMVKADTDEGENTGNEQAGRAIRPSVNKKLRNKVVRNILEALWGEVVKPILDALGFSSSSEAALPRIWWCPTGPMTFLPLHAAGIYGGRDSDSILNYAVSSYTPSITLLTDRVKNDRPIDQDVSGLFLTSQPNVPGLSSIPGTAKEARSIHKEAVGHGVRVLSLEGSDVTIDIALEHMEKFSSIHLACHASQNQNEPLQSRFLFHSGSLELSTIIRKNLKNADLAFLSACETSTGEERLSEEVVHLAAGMLAAGYRRVVATMWAIGDKHAPDVATDFYDYLLAQRVEADGSGFDGSKSAYALHHAIQQLRQRLDNSEKSLLAWIPYVHFGF</sequence>
<evidence type="ECO:0000313" key="2">
    <source>
        <dbReference type="EMBL" id="RXW11740.1"/>
    </source>
</evidence>
<dbReference type="PANTHER" id="PTHR19959:SF119">
    <property type="entry name" value="FUNGAL LIPASE-LIKE DOMAIN-CONTAINING PROTEIN"/>
    <property type="match status" value="1"/>
</dbReference>
<keyword evidence="3" id="KW-1185">Reference proteome</keyword>